<dbReference type="PROSITE" id="PS00600">
    <property type="entry name" value="AA_TRANSFER_CLASS_3"/>
    <property type="match status" value="1"/>
</dbReference>
<feature type="modified residue" description="N6-(pyridoxal phosphate)lysine" evidence="8">
    <location>
        <position position="266"/>
    </location>
</feature>
<dbReference type="InterPro" id="IPR004639">
    <property type="entry name" value="4pyrrol_synth_GluAld_NH2Trfase"/>
</dbReference>
<dbReference type="InterPro" id="IPR049704">
    <property type="entry name" value="Aminotrans_3_PPA_site"/>
</dbReference>
<evidence type="ECO:0000256" key="5">
    <source>
        <dbReference type="ARBA" id="ARBA00022898"/>
    </source>
</evidence>
<keyword evidence="5 8" id="KW-0663">Pyridoxal phosphate</keyword>
<dbReference type="SUPFAM" id="SSF53383">
    <property type="entry name" value="PLP-dependent transferases"/>
    <property type="match status" value="1"/>
</dbReference>
<dbReference type="Gene3D" id="3.40.640.10">
    <property type="entry name" value="Type I PLP-dependent aspartate aminotransferase-like (Major domain)"/>
    <property type="match status" value="1"/>
</dbReference>
<dbReference type="Gene3D" id="3.90.1150.10">
    <property type="entry name" value="Aspartate Aminotransferase, domain 1"/>
    <property type="match status" value="1"/>
</dbReference>
<dbReference type="FunFam" id="3.40.640.10:FF:000021">
    <property type="entry name" value="Glutamate-1-semialdehyde 2,1-aminomutase"/>
    <property type="match status" value="1"/>
</dbReference>
<keyword evidence="10" id="KW-1185">Reference proteome</keyword>
<dbReference type="InterPro" id="IPR015421">
    <property type="entry name" value="PyrdxlP-dep_Trfase_major"/>
</dbReference>
<gene>
    <name evidence="8" type="primary">hemL</name>
    <name evidence="9" type="ORF">BO225_02575</name>
</gene>
<dbReference type="PANTHER" id="PTHR43713:SF3">
    <property type="entry name" value="GLUTAMATE-1-SEMIALDEHYDE 2,1-AMINOMUTASE 1, CHLOROPLASTIC-RELATED"/>
    <property type="match status" value="1"/>
</dbReference>
<evidence type="ECO:0000313" key="10">
    <source>
        <dbReference type="Proteomes" id="UP000186705"/>
    </source>
</evidence>
<dbReference type="InterPro" id="IPR015424">
    <property type="entry name" value="PyrdxlP-dep_Trfase"/>
</dbReference>
<keyword evidence="8" id="KW-0963">Cytoplasm</keyword>
<organism evidence="9 10">
    <name type="scientific">Dubosiella newyorkensis</name>
    <dbReference type="NCBI Taxonomy" id="1862672"/>
    <lineage>
        <taxon>Bacteria</taxon>
        <taxon>Bacillati</taxon>
        <taxon>Bacillota</taxon>
        <taxon>Erysipelotrichia</taxon>
        <taxon>Erysipelotrichales</taxon>
        <taxon>Erysipelotrichaceae</taxon>
        <taxon>Dubosiella</taxon>
    </lineage>
</organism>
<dbReference type="RefSeq" id="WP_076340729.1">
    <property type="nucleotide sequence ID" value="NZ_CAPDDE010000033.1"/>
</dbReference>
<dbReference type="STRING" id="1862672.BO225_02575"/>
<dbReference type="AlphaFoldDB" id="A0A1U7NPI3"/>
<dbReference type="GeneID" id="78274831"/>
<evidence type="ECO:0000256" key="6">
    <source>
        <dbReference type="ARBA" id="ARBA00023235"/>
    </source>
</evidence>
<dbReference type="InterPro" id="IPR005814">
    <property type="entry name" value="Aminotrans_3"/>
</dbReference>
<evidence type="ECO:0000256" key="1">
    <source>
        <dbReference type="ARBA" id="ARBA00001579"/>
    </source>
</evidence>
<evidence type="ECO:0000256" key="7">
    <source>
        <dbReference type="ARBA" id="ARBA00023244"/>
    </source>
</evidence>
<dbReference type="EC" id="5.4.3.8" evidence="8"/>
<dbReference type="EMBL" id="MPKA01000045">
    <property type="protein sequence ID" value="OLU47544.1"/>
    <property type="molecule type" value="Genomic_DNA"/>
</dbReference>
<dbReference type="HAMAP" id="MF_00375">
    <property type="entry name" value="HemL_aminotrans_3"/>
    <property type="match status" value="1"/>
</dbReference>
<comment type="subcellular location">
    <subcellularLocation>
        <location evidence="8">Cytoplasm</location>
    </subcellularLocation>
</comment>
<evidence type="ECO:0000313" key="9">
    <source>
        <dbReference type="EMBL" id="OLU47544.1"/>
    </source>
</evidence>
<evidence type="ECO:0000256" key="4">
    <source>
        <dbReference type="ARBA" id="ARBA00008981"/>
    </source>
</evidence>
<keyword evidence="6 8" id="KW-0413">Isomerase</keyword>
<accession>A0A1U7NPI3</accession>
<comment type="cofactor">
    <cofactor evidence="2 8">
        <name>pyridoxal 5'-phosphate</name>
        <dbReference type="ChEBI" id="CHEBI:597326"/>
    </cofactor>
</comment>
<dbReference type="Proteomes" id="UP000186705">
    <property type="component" value="Unassembled WGS sequence"/>
</dbReference>
<dbReference type="UniPathway" id="UPA00251">
    <property type="reaction ID" value="UER00317"/>
</dbReference>
<comment type="pathway">
    <text evidence="3">Porphyrin-containing compound metabolism; protoporphyrin-IX biosynthesis; 5-aminolevulinate from L-glutamyl-tRNA(Glu): step 2/2.</text>
</comment>
<protein>
    <recommendedName>
        <fullName evidence="8">Glutamate-1-semialdehyde 2,1-aminomutase</fullName>
        <shortName evidence="8">GSA</shortName>
        <ecNumber evidence="8">5.4.3.8</ecNumber>
    </recommendedName>
    <alternativeName>
        <fullName evidence="8">Glutamate-1-semialdehyde aminotransferase</fullName>
        <shortName evidence="8">GSA-AT</shortName>
    </alternativeName>
</protein>
<dbReference type="OrthoDB" id="9807885at2"/>
<comment type="caution">
    <text evidence="9">The sequence shown here is derived from an EMBL/GenBank/DDBJ whole genome shotgun (WGS) entry which is preliminary data.</text>
</comment>
<evidence type="ECO:0000256" key="8">
    <source>
        <dbReference type="HAMAP-Rule" id="MF_00375"/>
    </source>
</evidence>
<proteinExistence type="inferred from homology"/>
<dbReference type="GO" id="GO:0008483">
    <property type="term" value="F:transaminase activity"/>
    <property type="evidence" value="ECO:0007669"/>
    <property type="project" value="InterPro"/>
</dbReference>
<dbReference type="GO" id="GO:0006782">
    <property type="term" value="P:protoporphyrinogen IX biosynthetic process"/>
    <property type="evidence" value="ECO:0007669"/>
    <property type="project" value="UniProtKB-UniRule"/>
</dbReference>
<name>A0A1U7NPI3_9FIRM</name>
<comment type="catalytic activity">
    <reaction evidence="1 8">
        <text>(S)-4-amino-5-oxopentanoate = 5-aminolevulinate</text>
        <dbReference type="Rhea" id="RHEA:14265"/>
        <dbReference type="ChEBI" id="CHEBI:57501"/>
        <dbReference type="ChEBI" id="CHEBI:356416"/>
        <dbReference type="EC" id="5.4.3.8"/>
    </reaction>
</comment>
<dbReference type="Pfam" id="PF00202">
    <property type="entry name" value="Aminotran_3"/>
    <property type="match status" value="1"/>
</dbReference>
<evidence type="ECO:0000256" key="2">
    <source>
        <dbReference type="ARBA" id="ARBA00001933"/>
    </source>
</evidence>
<dbReference type="GO" id="GO:0042286">
    <property type="term" value="F:glutamate-1-semialdehyde 2,1-aminomutase activity"/>
    <property type="evidence" value="ECO:0007669"/>
    <property type="project" value="UniProtKB-UniRule"/>
</dbReference>
<dbReference type="NCBIfam" id="NF000818">
    <property type="entry name" value="PRK00062.1"/>
    <property type="match status" value="1"/>
</dbReference>
<dbReference type="NCBIfam" id="TIGR00713">
    <property type="entry name" value="hemL"/>
    <property type="match status" value="1"/>
</dbReference>
<dbReference type="GO" id="GO:0005737">
    <property type="term" value="C:cytoplasm"/>
    <property type="evidence" value="ECO:0007669"/>
    <property type="project" value="UniProtKB-SubCell"/>
</dbReference>
<comment type="subunit">
    <text evidence="8">Homodimer.</text>
</comment>
<dbReference type="InterPro" id="IPR015422">
    <property type="entry name" value="PyrdxlP-dep_Trfase_small"/>
</dbReference>
<dbReference type="CDD" id="cd00610">
    <property type="entry name" value="OAT_like"/>
    <property type="match status" value="1"/>
</dbReference>
<evidence type="ECO:0000256" key="3">
    <source>
        <dbReference type="ARBA" id="ARBA00004819"/>
    </source>
</evidence>
<reference evidence="9 10" key="1">
    <citation type="submission" date="2016-11" db="EMBL/GenBank/DDBJ databases">
        <title>Description of two novel members of the family Erysipelotrichaceae: Ileibacterium lipovorans gen. nov., sp. nov. and Dubosiella newyorkensis, gen. nov., sp. nov.</title>
        <authorList>
            <person name="Cox L.M."/>
            <person name="Sohn J."/>
            <person name="Tyrrell K.L."/>
            <person name="Citron D.M."/>
            <person name="Lawson P.A."/>
            <person name="Patel N.B."/>
            <person name="Iizumi T."/>
            <person name="Perez-Perez G.I."/>
            <person name="Goldstein E.J."/>
            <person name="Blaser M.J."/>
        </authorList>
    </citation>
    <scope>NUCLEOTIDE SEQUENCE [LARGE SCALE GENOMIC DNA]</scope>
    <source>
        <strain evidence="9 10">NYU-BL-A4</strain>
    </source>
</reference>
<comment type="similarity">
    <text evidence="4 8">Belongs to the class-III pyridoxal-phosphate-dependent aminotransferase family. HemL subfamily.</text>
</comment>
<dbReference type="GO" id="GO:0030170">
    <property type="term" value="F:pyridoxal phosphate binding"/>
    <property type="evidence" value="ECO:0007669"/>
    <property type="project" value="InterPro"/>
</dbReference>
<keyword evidence="7 8" id="KW-0627">Porphyrin biosynthesis</keyword>
<dbReference type="PANTHER" id="PTHR43713">
    <property type="entry name" value="GLUTAMATE-1-SEMIALDEHYDE 2,1-AMINOMUTASE"/>
    <property type="match status" value="1"/>
</dbReference>
<sequence length="429" mass="46885">MLKNNHDLYEEAKQYIPGGVNSPVRAFQAVGCDPIFIRKAQGAHLFAEDGRHYIDYIASWGPMLLGHGAHIINEAIEAHIKDGISYGLPSWIEVEVAKRIVEAYPGVDEVRMVNSGTEATMSAIRLARGYTRKDKIIKFEGCYHGHSDGLLVSSGSGALTFGVPTSPGVPEDVVKNTLVATYNDLDSVKALIDANPDAIAGLIVEPVCGNMGVVSPEPGFLEGLRELCTKHSIVLIFDEVITGFRISYEGAAGYYGIVPDLACFGKIIGAGFPVGAYGGKKEIMACVSPSGPVYQAGTLSGNPLAMQAGKVMLDYLKHNPAVYDLIEEKGAYLQAHFQKILDANRLPFTLVRNHSLMTLFFMDSVPHDFKEVQRCDTKKYAKYFKGMLERGILLAPSQFEAMFISSALTKNDMDVTIQAFKEVMEEFRV</sequence>